<dbReference type="RefSeq" id="WP_202858357.1">
    <property type="nucleotide sequence ID" value="NZ_JAEUGD010000066.1"/>
</dbReference>
<proteinExistence type="predicted"/>
<dbReference type="Proteomes" id="UP000614216">
    <property type="component" value="Unassembled WGS sequence"/>
</dbReference>
<reference evidence="1" key="1">
    <citation type="submission" date="2021-01" db="EMBL/GenBank/DDBJ databases">
        <title>Fulvivirga kasyanovii gen. nov., sp nov., a novel member of the phylum Bacteroidetes isolated from seawater in a mussel farm.</title>
        <authorList>
            <person name="Zhao L.-H."/>
            <person name="Wang Z.-J."/>
        </authorList>
    </citation>
    <scope>NUCLEOTIDE SEQUENCE</scope>
    <source>
        <strain evidence="1">29W222</strain>
    </source>
</reference>
<sequence>MQIYDNDIVKELKEELVEKHKDWLWSNRQVGVERVSEKLLIEKYLHHGDEHQWEKLKRAFKKADIKRVWINSGGLSGSRNNNHEVARFFFSIRNPEKYQERKQREYIASFCRD</sequence>
<dbReference type="AlphaFoldDB" id="A0A937KD59"/>
<dbReference type="EMBL" id="JAEUGD010000066">
    <property type="protein sequence ID" value="MBL6448816.1"/>
    <property type="molecule type" value="Genomic_DNA"/>
</dbReference>
<comment type="caution">
    <text evidence="1">The sequence shown here is derived from an EMBL/GenBank/DDBJ whole genome shotgun (WGS) entry which is preliminary data.</text>
</comment>
<gene>
    <name evidence="1" type="ORF">JMN32_21065</name>
</gene>
<keyword evidence="2" id="KW-1185">Reference proteome</keyword>
<evidence type="ECO:0000313" key="2">
    <source>
        <dbReference type="Proteomes" id="UP000614216"/>
    </source>
</evidence>
<organism evidence="1 2">
    <name type="scientific">Fulvivirga marina</name>
    <dbReference type="NCBI Taxonomy" id="2494733"/>
    <lineage>
        <taxon>Bacteria</taxon>
        <taxon>Pseudomonadati</taxon>
        <taxon>Bacteroidota</taxon>
        <taxon>Cytophagia</taxon>
        <taxon>Cytophagales</taxon>
        <taxon>Fulvivirgaceae</taxon>
        <taxon>Fulvivirga</taxon>
    </lineage>
</organism>
<evidence type="ECO:0000313" key="1">
    <source>
        <dbReference type="EMBL" id="MBL6448816.1"/>
    </source>
</evidence>
<accession>A0A937KD59</accession>
<name>A0A937KD59_9BACT</name>
<protein>
    <submittedName>
        <fullName evidence="1">Uncharacterized protein</fullName>
    </submittedName>
</protein>